<name>A0ABY8PSQ9_9BACT</name>
<evidence type="ECO:0000259" key="5">
    <source>
        <dbReference type="PROSITE" id="PS50893"/>
    </source>
</evidence>
<dbReference type="InterPro" id="IPR027417">
    <property type="entry name" value="P-loop_NTPase"/>
</dbReference>
<evidence type="ECO:0000313" key="7">
    <source>
        <dbReference type="Proteomes" id="UP001232493"/>
    </source>
</evidence>
<reference evidence="6 7" key="1">
    <citation type="submission" date="2021-02" db="EMBL/GenBank/DDBJ databases">
        <title>Characterization of Marinitoga sp. nov. str. BP5-C20A.</title>
        <authorList>
            <person name="Erauso G."/>
            <person name="Postec A."/>
        </authorList>
    </citation>
    <scope>NUCLEOTIDE SEQUENCE [LARGE SCALE GENOMIC DNA]</scope>
    <source>
        <strain evidence="6 7">BP5-C20A</strain>
    </source>
</reference>
<keyword evidence="7" id="KW-1185">Reference proteome</keyword>
<dbReference type="PROSITE" id="PS00211">
    <property type="entry name" value="ABC_TRANSPORTER_1"/>
    <property type="match status" value="1"/>
</dbReference>
<organism evidence="6 7">
    <name type="scientific">Marinitoga aeolica</name>
    <dbReference type="NCBI Taxonomy" id="2809031"/>
    <lineage>
        <taxon>Bacteria</taxon>
        <taxon>Thermotogati</taxon>
        <taxon>Thermotogota</taxon>
        <taxon>Thermotogae</taxon>
        <taxon>Petrotogales</taxon>
        <taxon>Petrotogaceae</taxon>
        <taxon>Marinitoga</taxon>
    </lineage>
</organism>
<dbReference type="PANTHER" id="PTHR42798">
    <property type="entry name" value="LIPOPROTEIN-RELEASING SYSTEM ATP-BINDING PROTEIN LOLD"/>
    <property type="match status" value="1"/>
</dbReference>
<sequence>MIKTINLKKIYKNEEIEVHALKGINLEIKNGEMVSILGPSGSGKSTLLNCLSGIDKPTEGKVIINDIDITTLKDDDLTNFRAKNMGFIFQFFNLIPVLNAVENVELPLLILGYDEKKARELAEEMLIEVGLKDRMKSFPNMLSGGEAQRVSIARALVTKPKIIWADEPTGALDTKTGMSVMNLIRELNEKNNQTFVIVTHDPRITEYTQRILRMDSGFLTEYENLG</sequence>
<protein>
    <submittedName>
        <fullName evidence="6">ABC transporter ATP-binding protein</fullName>
    </submittedName>
</protein>
<evidence type="ECO:0000256" key="2">
    <source>
        <dbReference type="ARBA" id="ARBA00022448"/>
    </source>
</evidence>
<dbReference type="InterPro" id="IPR003439">
    <property type="entry name" value="ABC_transporter-like_ATP-bd"/>
</dbReference>
<evidence type="ECO:0000256" key="3">
    <source>
        <dbReference type="ARBA" id="ARBA00022741"/>
    </source>
</evidence>
<dbReference type="SMART" id="SM00382">
    <property type="entry name" value="AAA"/>
    <property type="match status" value="1"/>
</dbReference>
<evidence type="ECO:0000256" key="4">
    <source>
        <dbReference type="ARBA" id="ARBA00022840"/>
    </source>
</evidence>
<dbReference type="RefSeq" id="WP_281000263.1">
    <property type="nucleotide sequence ID" value="NZ_CP069362.1"/>
</dbReference>
<dbReference type="PANTHER" id="PTHR42798:SF7">
    <property type="entry name" value="ALPHA-D-RIBOSE 1-METHYLPHOSPHONATE 5-TRIPHOSPHATE SYNTHASE SUBUNIT PHNL"/>
    <property type="match status" value="1"/>
</dbReference>
<evidence type="ECO:0000256" key="1">
    <source>
        <dbReference type="ARBA" id="ARBA00005417"/>
    </source>
</evidence>
<dbReference type="GO" id="GO:0005524">
    <property type="term" value="F:ATP binding"/>
    <property type="evidence" value="ECO:0007669"/>
    <property type="project" value="UniProtKB-KW"/>
</dbReference>
<keyword evidence="2" id="KW-0813">Transport</keyword>
<comment type="similarity">
    <text evidence="1">Belongs to the ABC transporter superfamily.</text>
</comment>
<dbReference type="Gene3D" id="3.40.50.300">
    <property type="entry name" value="P-loop containing nucleotide triphosphate hydrolases"/>
    <property type="match status" value="1"/>
</dbReference>
<dbReference type="InterPro" id="IPR017871">
    <property type="entry name" value="ABC_transporter-like_CS"/>
</dbReference>
<keyword evidence="3" id="KW-0547">Nucleotide-binding</keyword>
<feature type="domain" description="ABC transporter" evidence="5">
    <location>
        <begin position="5"/>
        <end position="225"/>
    </location>
</feature>
<proteinExistence type="inferred from homology"/>
<dbReference type="Pfam" id="PF00005">
    <property type="entry name" value="ABC_tran"/>
    <property type="match status" value="1"/>
</dbReference>
<dbReference type="Proteomes" id="UP001232493">
    <property type="component" value="Chromosome"/>
</dbReference>
<evidence type="ECO:0000313" key="6">
    <source>
        <dbReference type="EMBL" id="WGS65650.1"/>
    </source>
</evidence>
<dbReference type="CDD" id="cd03255">
    <property type="entry name" value="ABC_MJ0796_LolCDE_FtsE"/>
    <property type="match status" value="1"/>
</dbReference>
<keyword evidence="4 6" id="KW-0067">ATP-binding</keyword>
<dbReference type="InterPro" id="IPR017911">
    <property type="entry name" value="MacB-like_ATP-bd"/>
</dbReference>
<dbReference type="EMBL" id="CP069362">
    <property type="protein sequence ID" value="WGS65650.1"/>
    <property type="molecule type" value="Genomic_DNA"/>
</dbReference>
<dbReference type="InterPro" id="IPR003593">
    <property type="entry name" value="AAA+_ATPase"/>
</dbReference>
<dbReference type="PROSITE" id="PS50893">
    <property type="entry name" value="ABC_TRANSPORTER_2"/>
    <property type="match status" value="1"/>
</dbReference>
<gene>
    <name evidence="6" type="ORF">JRV97_03600</name>
</gene>
<accession>A0ABY8PSQ9</accession>
<dbReference type="SUPFAM" id="SSF52540">
    <property type="entry name" value="P-loop containing nucleoside triphosphate hydrolases"/>
    <property type="match status" value="1"/>
</dbReference>